<dbReference type="RefSeq" id="WP_071657181.1">
    <property type="nucleotide sequence ID" value="NZ_MLCF01000071.1"/>
</dbReference>
<dbReference type="SUPFAM" id="SSF46785">
    <property type="entry name" value="Winged helix' DNA-binding domain"/>
    <property type="match status" value="1"/>
</dbReference>
<evidence type="ECO:0000256" key="4">
    <source>
        <dbReference type="ARBA" id="ARBA00023163"/>
    </source>
</evidence>
<comment type="similarity">
    <text evidence="1">Belongs to the LysR transcriptional regulatory family.</text>
</comment>
<evidence type="ECO:0000313" key="7">
    <source>
        <dbReference type="Proteomes" id="UP000243342"/>
    </source>
</evidence>
<dbReference type="InterPro" id="IPR005119">
    <property type="entry name" value="LysR_subst-bd"/>
</dbReference>
<dbReference type="Gene3D" id="1.10.10.10">
    <property type="entry name" value="Winged helix-like DNA-binding domain superfamily/Winged helix DNA-binding domain"/>
    <property type="match status" value="1"/>
</dbReference>
<proteinExistence type="inferred from homology"/>
<evidence type="ECO:0000259" key="5">
    <source>
        <dbReference type="PROSITE" id="PS50931"/>
    </source>
</evidence>
<dbReference type="GO" id="GO:0032993">
    <property type="term" value="C:protein-DNA complex"/>
    <property type="evidence" value="ECO:0007669"/>
    <property type="project" value="TreeGrafter"/>
</dbReference>
<dbReference type="PANTHER" id="PTHR30346:SF29">
    <property type="entry name" value="LYSR SUBSTRATE-BINDING"/>
    <property type="match status" value="1"/>
</dbReference>
<dbReference type="PANTHER" id="PTHR30346">
    <property type="entry name" value="TRANSCRIPTIONAL DUAL REGULATOR HCAR-RELATED"/>
    <property type="match status" value="1"/>
</dbReference>
<protein>
    <recommendedName>
        <fullName evidence="5">HTH lysR-type domain-containing protein</fullName>
    </recommendedName>
</protein>
<accession>A0A1J7BE76</accession>
<comment type="caution">
    <text evidence="6">The sequence shown here is derived from an EMBL/GenBank/DDBJ whole genome shotgun (WGS) entry which is preliminary data.</text>
</comment>
<dbReference type="EMBL" id="MLCF01000071">
    <property type="protein sequence ID" value="OIV36877.1"/>
    <property type="molecule type" value="Genomic_DNA"/>
</dbReference>
<dbReference type="OrthoDB" id="4131546at2"/>
<evidence type="ECO:0000256" key="3">
    <source>
        <dbReference type="ARBA" id="ARBA00023125"/>
    </source>
</evidence>
<dbReference type="InterPro" id="IPR036388">
    <property type="entry name" value="WH-like_DNA-bd_sf"/>
</dbReference>
<dbReference type="GO" id="GO:0003700">
    <property type="term" value="F:DNA-binding transcription factor activity"/>
    <property type="evidence" value="ECO:0007669"/>
    <property type="project" value="InterPro"/>
</dbReference>
<feature type="domain" description="HTH lysR-type" evidence="5">
    <location>
        <begin position="9"/>
        <end position="66"/>
    </location>
</feature>
<name>A0A1J7BE76_9ACTN</name>
<dbReference type="AlphaFoldDB" id="A0A1J7BE76"/>
<organism evidence="6 7">
    <name type="scientific">Mangrovactinospora gilvigrisea</name>
    <dbReference type="NCBI Taxonomy" id="1428644"/>
    <lineage>
        <taxon>Bacteria</taxon>
        <taxon>Bacillati</taxon>
        <taxon>Actinomycetota</taxon>
        <taxon>Actinomycetes</taxon>
        <taxon>Kitasatosporales</taxon>
        <taxon>Streptomycetaceae</taxon>
        <taxon>Mangrovactinospora</taxon>
    </lineage>
</organism>
<evidence type="ECO:0000256" key="1">
    <source>
        <dbReference type="ARBA" id="ARBA00009437"/>
    </source>
</evidence>
<dbReference type="Pfam" id="PF03466">
    <property type="entry name" value="LysR_substrate"/>
    <property type="match status" value="1"/>
</dbReference>
<evidence type="ECO:0000313" key="6">
    <source>
        <dbReference type="EMBL" id="OIV36877.1"/>
    </source>
</evidence>
<dbReference type="STRING" id="1428644.BIV57_14055"/>
<dbReference type="InterPro" id="IPR000847">
    <property type="entry name" value="LysR_HTH_N"/>
</dbReference>
<dbReference type="GO" id="GO:0003677">
    <property type="term" value="F:DNA binding"/>
    <property type="evidence" value="ECO:0007669"/>
    <property type="project" value="UniProtKB-KW"/>
</dbReference>
<sequence>MQPEHHGELDLTRLRLLVELSRLGTMSAVAEATGYRTSAVSKHLAVLEREVGRKLLVPDGRRVRLTPAGRRLVQHGLGILAAVDAAEAELRGDAEPAGLVRIGAFATGVETVLVAALHSLAQEVPGVEAHVFEHEPDETYSLLLDGRAEVGLVYEYRLAPRTPPEGVEVEPLWEEPFLLAVPEGLPERVGLPDGPLEVGRLAALADVEWIANSRGTDDDEVVQRLCALAGFTPRIAHRVDALTLVQSLVGAGLGIGLLPRLSARPERAGVELRALEGVPATRRALLAHRQGQGGWPPIAAVEEHIRRAVERTVELVLSTD</sequence>
<dbReference type="SUPFAM" id="SSF53850">
    <property type="entry name" value="Periplasmic binding protein-like II"/>
    <property type="match status" value="1"/>
</dbReference>
<keyword evidence="4" id="KW-0804">Transcription</keyword>
<dbReference type="Pfam" id="PF00126">
    <property type="entry name" value="HTH_1"/>
    <property type="match status" value="1"/>
</dbReference>
<evidence type="ECO:0000256" key="2">
    <source>
        <dbReference type="ARBA" id="ARBA00023015"/>
    </source>
</evidence>
<keyword evidence="2" id="KW-0805">Transcription regulation</keyword>
<dbReference type="Gene3D" id="3.40.190.10">
    <property type="entry name" value="Periplasmic binding protein-like II"/>
    <property type="match status" value="2"/>
</dbReference>
<keyword evidence="7" id="KW-1185">Reference proteome</keyword>
<dbReference type="InterPro" id="IPR036390">
    <property type="entry name" value="WH_DNA-bd_sf"/>
</dbReference>
<dbReference type="PROSITE" id="PS50931">
    <property type="entry name" value="HTH_LYSR"/>
    <property type="match status" value="1"/>
</dbReference>
<reference evidence="6 7" key="1">
    <citation type="submission" date="2016-10" db="EMBL/GenBank/DDBJ databases">
        <title>Genome sequence of Streptomyces gilvigriseus MUSC 26.</title>
        <authorList>
            <person name="Lee L.-H."/>
            <person name="Ser H.-L."/>
        </authorList>
    </citation>
    <scope>NUCLEOTIDE SEQUENCE [LARGE SCALE GENOMIC DNA]</scope>
    <source>
        <strain evidence="6 7">MUSC 26</strain>
    </source>
</reference>
<dbReference type="Proteomes" id="UP000243342">
    <property type="component" value="Unassembled WGS sequence"/>
</dbReference>
<gene>
    <name evidence="6" type="ORF">BIV57_14055</name>
</gene>
<keyword evidence="3" id="KW-0238">DNA-binding</keyword>